<name>A0A484NM47_9ASTE</name>
<dbReference type="Proteomes" id="UP000595140">
    <property type="component" value="Unassembled WGS sequence"/>
</dbReference>
<evidence type="ECO:0000256" key="1">
    <source>
        <dbReference type="SAM" id="MobiDB-lite"/>
    </source>
</evidence>
<evidence type="ECO:0000313" key="2">
    <source>
        <dbReference type="EMBL" id="VFR01399.1"/>
    </source>
</evidence>
<organism evidence="2 3">
    <name type="scientific">Cuscuta campestris</name>
    <dbReference type="NCBI Taxonomy" id="132261"/>
    <lineage>
        <taxon>Eukaryota</taxon>
        <taxon>Viridiplantae</taxon>
        <taxon>Streptophyta</taxon>
        <taxon>Embryophyta</taxon>
        <taxon>Tracheophyta</taxon>
        <taxon>Spermatophyta</taxon>
        <taxon>Magnoliopsida</taxon>
        <taxon>eudicotyledons</taxon>
        <taxon>Gunneridae</taxon>
        <taxon>Pentapetalae</taxon>
        <taxon>asterids</taxon>
        <taxon>lamiids</taxon>
        <taxon>Solanales</taxon>
        <taxon>Convolvulaceae</taxon>
        <taxon>Cuscuteae</taxon>
        <taxon>Cuscuta</taxon>
        <taxon>Cuscuta subgen. Grammica</taxon>
        <taxon>Cuscuta sect. Cleistogrammica</taxon>
    </lineage>
</organism>
<reference evidence="2 3" key="1">
    <citation type="submission" date="2018-04" db="EMBL/GenBank/DDBJ databases">
        <authorList>
            <person name="Vogel A."/>
        </authorList>
    </citation>
    <scope>NUCLEOTIDE SEQUENCE [LARGE SCALE GENOMIC DNA]</scope>
</reference>
<accession>A0A484NM47</accession>
<dbReference type="AlphaFoldDB" id="A0A484NM47"/>
<dbReference type="EMBL" id="OOIL02006764">
    <property type="protein sequence ID" value="VFR01399.1"/>
    <property type="molecule type" value="Genomic_DNA"/>
</dbReference>
<keyword evidence="3" id="KW-1185">Reference proteome</keyword>
<gene>
    <name evidence="2" type="ORF">CCAM_LOCUS43174</name>
</gene>
<evidence type="ECO:0000313" key="3">
    <source>
        <dbReference type="Proteomes" id="UP000595140"/>
    </source>
</evidence>
<feature type="region of interest" description="Disordered" evidence="1">
    <location>
        <begin position="94"/>
        <end position="117"/>
    </location>
</feature>
<sequence>MSSDWRCCNRRRRCTRRQRMAAVQRATAALVSGEGEAAAGSSATAAGDSATLSGGYWRRKQRRRCNSAALQSTTAMSGDAGGWLLQLDGDDRRLAHGGAAPIGDDGGEAGEGDWLRR</sequence>
<protein>
    <submittedName>
        <fullName evidence="2">Uncharacterized protein</fullName>
    </submittedName>
</protein>
<proteinExistence type="predicted"/>
<feature type="region of interest" description="Disordered" evidence="1">
    <location>
        <begin position="32"/>
        <end position="53"/>
    </location>
</feature>